<dbReference type="RefSeq" id="WP_188996547.1">
    <property type="nucleotide sequence ID" value="NZ_BMOU01000002.1"/>
</dbReference>
<dbReference type="AlphaFoldDB" id="A0A830GJX2"/>
<evidence type="ECO:0000256" key="2">
    <source>
        <dbReference type="ARBA" id="ARBA00023002"/>
    </source>
</evidence>
<dbReference type="PANTHER" id="PTHR42760">
    <property type="entry name" value="SHORT-CHAIN DEHYDROGENASES/REDUCTASES FAMILY MEMBER"/>
    <property type="match status" value="1"/>
</dbReference>
<dbReference type="PRINTS" id="PR00081">
    <property type="entry name" value="GDHRDH"/>
</dbReference>
<reference evidence="4" key="1">
    <citation type="journal article" date="2014" name="Int. J. Syst. Evol. Microbiol.">
        <title>Complete genome sequence of Corynebacterium casei LMG S-19264T (=DSM 44701T), isolated from a smear-ripened cheese.</title>
        <authorList>
            <consortium name="US DOE Joint Genome Institute (JGI-PGF)"/>
            <person name="Walter F."/>
            <person name="Albersmeier A."/>
            <person name="Kalinowski J."/>
            <person name="Ruckert C."/>
        </authorList>
    </citation>
    <scope>NUCLEOTIDE SEQUENCE</scope>
    <source>
        <strain evidence="4">JCM 17820</strain>
    </source>
</reference>
<name>A0A830GJX2_9EURY</name>
<dbReference type="PRINTS" id="PR00080">
    <property type="entry name" value="SDRFAMILY"/>
</dbReference>
<dbReference type="InterPro" id="IPR002347">
    <property type="entry name" value="SDR_fam"/>
</dbReference>
<dbReference type="Gene3D" id="3.40.50.720">
    <property type="entry name" value="NAD(P)-binding Rossmann-like Domain"/>
    <property type="match status" value="1"/>
</dbReference>
<dbReference type="PANTHER" id="PTHR42760:SF133">
    <property type="entry name" value="3-OXOACYL-[ACYL-CARRIER-PROTEIN] REDUCTASE"/>
    <property type="match status" value="1"/>
</dbReference>
<dbReference type="Pfam" id="PF00106">
    <property type="entry name" value="adh_short"/>
    <property type="match status" value="1"/>
</dbReference>
<gene>
    <name evidence="4" type="ORF">GCM10009030_17650</name>
</gene>
<comment type="similarity">
    <text evidence="1 3">Belongs to the short-chain dehydrogenases/reductases (SDR) family.</text>
</comment>
<dbReference type="InterPro" id="IPR036291">
    <property type="entry name" value="NAD(P)-bd_dom_sf"/>
</dbReference>
<proteinExistence type="inferred from homology"/>
<evidence type="ECO:0000313" key="5">
    <source>
        <dbReference type="Proteomes" id="UP000605784"/>
    </source>
</evidence>
<dbReference type="Proteomes" id="UP000605784">
    <property type="component" value="Unassembled WGS sequence"/>
</dbReference>
<keyword evidence="5" id="KW-1185">Reference proteome</keyword>
<dbReference type="SUPFAM" id="SSF51735">
    <property type="entry name" value="NAD(P)-binding Rossmann-fold domains"/>
    <property type="match status" value="1"/>
</dbReference>
<organism evidence="4 5">
    <name type="scientific">Haloarcula pellucida</name>
    <dbReference type="NCBI Taxonomy" id="1427151"/>
    <lineage>
        <taxon>Archaea</taxon>
        <taxon>Methanobacteriati</taxon>
        <taxon>Methanobacteriota</taxon>
        <taxon>Stenosarchaea group</taxon>
        <taxon>Halobacteria</taxon>
        <taxon>Halobacteriales</taxon>
        <taxon>Haloarculaceae</taxon>
        <taxon>Haloarcula</taxon>
    </lineage>
</organism>
<evidence type="ECO:0000256" key="3">
    <source>
        <dbReference type="RuleBase" id="RU000363"/>
    </source>
</evidence>
<evidence type="ECO:0000256" key="1">
    <source>
        <dbReference type="ARBA" id="ARBA00006484"/>
    </source>
</evidence>
<keyword evidence="2" id="KW-0560">Oxidoreductase</keyword>
<comment type="caution">
    <text evidence="4">The sequence shown here is derived from an EMBL/GenBank/DDBJ whole genome shotgun (WGS) entry which is preliminary data.</text>
</comment>
<dbReference type="EMBL" id="BMOU01000002">
    <property type="protein sequence ID" value="GGN92899.1"/>
    <property type="molecule type" value="Genomic_DNA"/>
</dbReference>
<accession>A0A830GJX2</accession>
<evidence type="ECO:0000313" key="4">
    <source>
        <dbReference type="EMBL" id="GGN92899.1"/>
    </source>
</evidence>
<dbReference type="GO" id="GO:0016616">
    <property type="term" value="F:oxidoreductase activity, acting on the CH-OH group of donors, NAD or NADP as acceptor"/>
    <property type="evidence" value="ECO:0007669"/>
    <property type="project" value="TreeGrafter"/>
</dbReference>
<sequence length="232" mass="24919">MDVSLYDSLDGQVALVTGATRGIGNAIADGLVEQGATVYAGARDPADVTATDRRPIELDVTEDEEMTAAVDRIADEAGRLDVLVNNAGVMDSREPLDAMPTEVVDRTLDTNLRGPTVLTKHALPLLLDRPGGRVVNVASGLGAITERQSGGTPAYRISKTGLNGLTRYLDGEYADDGLLANSVCPGYVRTDMTEASAPRSPEKGAETPVWLSRFRPDAPRGRFWRDREPKPW</sequence>
<reference evidence="4" key="2">
    <citation type="submission" date="2020-09" db="EMBL/GenBank/DDBJ databases">
        <authorList>
            <person name="Sun Q."/>
            <person name="Ohkuma M."/>
        </authorList>
    </citation>
    <scope>NUCLEOTIDE SEQUENCE</scope>
    <source>
        <strain evidence="4">JCM 17820</strain>
    </source>
</reference>
<protein>
    <submittedName>
        <fullName evidence="4">Short-chain dehydrogenase</fullName>
    </submittedName>
</protein>